<feature type="transmembrane region" description="Helical" evidence="1">
    <location>
        <begin position="12"/>
        <end position="32"/>
    </location>
</feature>
<proteinExistence type="predicted"/>
<name>A0ABS9DR83_9PROT</name>
<dbReference type="RefSeq" id="WP_235702493.1">
    <property type="nucleotide sequence ID" value="NZ_JAKGBZ010000001.1"/>
</dbReference>
<accession>A0ABS9DR83</accession>
<keyword evidence="1" id="KW-0472">Membrane</keyword>
<protein>
    <submittedName>
        <fullName evidence="2">DUF2784 domain-containing protein</fullName>
    </submittedName>
</protein>
<keyword evidence="1" id="KW-0812">Transmembrane</keyword>
<feature type="transmembrane region" description="Helical" evidence="1">
    <location>
        <begin position="97"/>
        <end position="120"/>
    </location>
</feature>
<sequence>MIALAEAVLALHLVVIAFNVAFLVVIPLGAWLGWRIVRIAWLRLLHLALMAIVAGQALAGRACILTLWQSELTGRSASPPPLIVHFVDRLIYWNFPLWVFTALYVTVFLYVAALSILVPFGRRFSSRP</sequence>
<evidence type="ECO:0000313" key="3">
    <source>
        <dbReference type="Proteomes" id="UP001521209"/>
    </source>
</evidence>
<dbReference type="EMBL" id="JAKGBZ010000001">
    <property type="protein sequence ID" value="MCF3945256.1"/>
    <property type="molecule type" value="Genomic_DNA"/>
</dbReference>
<evidence type="ECO:0000256" key="1">
    <source>
        <dbReference type="SAM" id="Phobius"/>
    </source>
</evidence>
<organism evidence="2 3">
    <name type="scientific">Acidiphilium iwatense</name>
    <dbReference type="NCBI Taxonomy" id="768198"/>
    <lineage>
        <taxon>Bacteria</taxon>
        <taxon>Pseudomonadati</taxon>
        <taxon>Pseudomonadota</taxon>
        <taxon>Alphaproteobacteria</taxon>
        <taxon>Acetobacterales</taxon>
        <taxon>Acidocellaceae</taxon>
        <taxon>Acidiphilium</taxon>
    </lineage>
</organism>
<evidence type="ECO:0000313" key="2">
    <source>
        <dbReference type="EMBL" id="MCF3945256.1"/>
    </source>
</evidence>
<dbReference type="InterPro" id="IPR021218">
    <property type="entry name" value="DUF2784"/>
</dbReference>
<comment type="caution">
    <text evidence="2">The sequence shown here is derived from an EMBL/GenBank/DDBJ whole genome shotgun (WGS) entry which is preliminary data.</text>
</comment>
<gene>
    <name evidence="2" type="ORF">L2A60_00970</name>
</gene>
<keyword evidence="1" id="KW-1133">Transmembrane helix</keyword>
<dbReference type="Proteomes" id="UP001521209">
    <property type="component" value="Unassembled WGS sequence"/>
</dbReference>
<feature type="transmembrane region" description="Helical" evidence="1">
    <location>
        <begin position="44"/>
        <end position="68"/>
    </location>
</feature>
<dbReference type="Pfam" id="PF10861">
    <property type="entry name" value="DUF2784"/>
    <property type="match status" value="1"/>
</dbReference>
<reference evidence="2 3" key="1">
    <citation type="submission" date="2022-01" db="EMBL/GenBank/DDBJ databases">
        <authorList>
            <person name="Won M."/>
            <person name="Kim S.-J."/>
            <person name="Kwon S.-W."/>
        </authorList>
    </citation>
    <scope>NUCLEOTIDE SEQUENCE [LARGE SCALE GENOMIC DNA]</scope>
    <source>
        <strain evidence="2 3">KCTC 23505</strain>
    </source>
</reference>
<keyword evidence="3" id="KW-1185">Reference proteome</keyword>